<comment type="caution">
    <text evidence="2">The sequence shown here is derived from an EMBL/GenBank/DDBJ whole genome shotgun (WGS) entry which is preliminary data.</text>
</comment>
<name>A0AAD3H4Q2_9STRA</name>
<organism evidence="2 3">
    <name type="scientific">Chaetoceros tenuissimus</name>
    <dbReference type="NCBI Taxonomy" id="426638"/>
    <lineage>
        <taxon>Eukaryota</taxon>
        <taxon>Sar</taxon>
        <taxon>Stramenopiles</taxon>
        <taxon>Ochrophyta</taxon>
        <taxon>Bacillariophyta</taxon>
        <taxon>Coscinodiscophyceae</taxon>
        <taxon>Chaetocerotophycidae</taxon>
        <taxon>Chaetocerotales</taxon>
        <taxon>Chaetocerotaceae</taxon>
        <taxon>Chaetoceros</taxon>
    </lineage>
</organism>
<accession>A0AAD3H4Q2</accession>
<protein>
    <submittedName>
        <fullName evidence="2">Uncharacterized protein</fullName>
    </submittedName>
</protein>
<dbReference type="AlphaFoldDB" id="A0AAD3H4Q2"/>
<evidence type="ECO:0000256" key="1">
    <source>
        <dbReference type="SAM" id="MobiDB-lite"/>
    </source>
</evidence>
<keyword evidence="3" id="KW-1185">Reference proteome</keyword>
<feature type="region of interest" description="Disordered" evidence="1">
    <location>
        <begin position="183"/>
        <end position="225"/>
    </location>
</feature>
<evidence type="ECO:0000313" key="2">
    <source>
        <dbReference type="EMBL" id="GFH50522.1"/>
    </source>
</evidence>
<dbReference type="EMBL" id="BLLK01000040">
    <property type="protein sequence ID" value="GFH50522.1"/>
    <property type="molecule type" value="Genomic_DNA"/>
</dbReference>
<feature type="compositionally biased region" description="Basic residues" evidence="1">
    <location>
        <begin position="208"/>
        <end position="225"/>
    </location>
</feature>
<dbReference type="Proteomes" id="UP001054902">
    <property type="component" value="Unassembled WGS sequence"/>
</dbReference>
<proteinExistence type="predicted"/>
<sequence length="225" mass="25689">MPVLAPVGPVYPPGATQHQISASDRVHTEQRRRYNEAVAAEQALKKQLTEIIKRIYLNQRLNNITGVLTSKISSRSKQHWLNIQSKSTPPYLKELFWHGRKDNSSRPGLPSSNFFLQQQNDLAEVLEDTPAGQMFHTPSADDHQLMMQLVNMLLEQHQHPPASAPPAQDHSAFYATQAAEIQRSGALSQSNDDSEYRQTYYHANGRPHSYKKRQKRPKLVKMRMV</sequence>
<reference evidence="2 3" key="1">
    <citation type="journal article" date="2021" name="Sci. Rep.">
        <title>The genome of the diatom Chaetoceros tenuissimus carries an ancient integrated fragment of an extant virus.</title>
        <authorList>
            <person name="Hongo Y."/>
            <person name="Kimura K."/>
            <person name="Takaki Y."/>
            <person name="Yoshida Y."/>
            <person name="Baba S."/>
            <person name="Kobayashi G."/>
            <person name="Nagasaki K."/>
            <person name="Hano T."/>
            <person name="Tomaru Y."/>
        </authorList>
    </citation>
    <scope>NUCLEOTIDE SEQUENCE [LARGE SCALE GENOMIC DNA]</scope>
    <source>
        <strain evidence="2 3">NIES-3715</strain>
    </source>
</reference>
<evidence type="ECO:0000313" key="3">
    <source>
        <dbReference type="Proteomes" id="UP001054902"/>
    </source>
</evidence>
<gene>
    <name evidence="2" type="ORF">CTEN210_06998</name>
</gene>
<feature type="region of interest" description="Disordered" evidence="1">
    <location>
        <begin position="1"/>
        <end position="24"/>
    </location>
</feature>